<dbReference type="RefSeq" id="WP_202856288.1">
    <property type="nucleotide sequence ID" value="NZ_JAEUGD010000038.1"/>
</dbReference>
<evidence type="ECO:0000313" key="3">
    <source>
        <dbReference type="Proteomes" id="UP000614216"/>
    </source>
</evidence>
<dbReference type="SUPFAM" id="SSF82171">
    <property type="entry name" value="DPP6 N-terminal domain-like"/>
    <property type="match status" value="1"/>
</dbReference>
<organism evidence="2 3">
    <name type="scientific">Fulvivirga marina</name>
    <dbReference type="NCBI Taxonomy" id="2494733"/>
    <lineage>
        <taxon>Bacteria</taxon>
        <taxon>Pseudomonadati</taxon>
        <taxon>Bacteroidota</taxon>
        <taxon>Cytophagia</taxon>
        <taxon>Cytophagales</taxon>
        <taxon>Fulvivirgaceae</taxon>
        <taxon>Fulvivirga</taxon>
    </lineage>
</organism>
<dbReference type="AlphaFoldDB" id="A0A937FXB8"/>
<feature type="chain" id="PRO_5037044245" evidence="1">
    <location>
        <begin position="21"/>
        <end position="299"/>
    </location>
</feature>
<evidence type="ECO:0000313" key="2">
    <source>
        <dbReference type="EMBL" id="MBL6446743.1"/>
    </source>
</evidence>
<dbReference type="EMBL" id="JAEUGD010000038">
    <property type="protein sequence ID" value="MBL6446743.1"/>
    <property type="molecule type" value="Genomic_DNA"/>
</dbReference>
<dbReference type="Proteomes" id="UP000614216">
    <property type="component" value="Unassembled WGS sequence"/>
</dbReference>
<comment type="caution">
    <text evidence="2">The sequence shown here is derived from an EMBL/GenBank/DDBJ whole genome shotgun (WGS) entry which is preliminary data.</text>
</comment>
<proteinExistence type="predicted"/>
<evidence type="ECO:0000256" key="1">
    <source>
        <dbReference type="SAM" id="SignalP"/>
    </source>
</evidence>
<keyword evidence="3" id="KW-1185">Reference proteome</keyword>
<sequence>MRTTQLFLLACALSLNIVFGQESSKNDPDFPPFKDRYFGENPPGLIPKLFTPAKVSPEGAFEGGTFSLDMKTFYFTRKNGKYKQRTFFVIHYENNQWGEETETDLKWPRFSRDGNIMYHGNKYRERTPSGWSELKSMGPPFTDKHIMGLTVSNQGTFFFDEYERPDTIGAISYSRLINGKYEPRQKMGREINTGTWIAHPYIAPDESYLLWDVVREDGYGQADIYISFRDKDGHWLPAKNMGPLINTTMQESGAGVTPDGKYLFFSRGEWKKRADGSTYWIAKPYWVDAKVIETLRPKP</sequence>
<reference evidence="2" key="1">
    <citation type="submission" date="2021-01" db="EMBL/GenBank/DDBJ databases">
        <title>Fulvivirga kasyanovii gen. nov., sp nov., a novel member of the phylum Bacteroidetes isolated from seawater in a mussel farm.</title>
        <authorList>
            <person name="Zhao L.-H."/>
            <person name="Wang Z.-J."/>
        </authorList>
    </citation>
    <scope>NUCLEOTIDE SEQUENCE</scope>
    <source>
        <strain evidence="2">29W222</strain>
    </source>
</reference>
<gene>
    <name evidence="2" type="ORF">JMN32_10500</name>
</gene>
<feature type="signal peptide" evidence="1">
    <location>
        <begin position="1"/>
        <end position="20"/>
    </location>
</feature>
<name>A0A937FXB8_9BACT</name>
<keyword evidence="1" id="KW-0732">Signal</keyword>
<accession>A0A937FXB8</accession>
<dbReference type="Pfam" id="PF07676">
    <property type="entry name" value="PD40"/>
    <property type="match status" value="1"/>
</dbReference>
<dbReference type="InterPro" id="IPR011659">
    <property type="entry name" value="WD40"/>
</dbReference>
<protein>
    <submittedName>
        <fullName evidence="2">PD40 domain-containing protein</fullName>
    </submittedName>
</protein>